<feature type="chain" id="PRO_5042487413" evidence="1">
    <location>
        <begin position="20"/>
        <end position="208"/>
    </location>
</feature>
<organism evidence="3 4">
    <name type="scientific">Anthostomella pinea</name>
    <dbReference type="NCBI Taxonomy" id="933095"/>
    <lineage>
        <taxon>Eukaryota</taxon>
        <taxon>Fungi</taxon>
        <taxon>Dikarya</taxon>
        <taxon>Ascomycota</taxon>
        <taxon>Pezizomycotina</taxon>
        <taxon>Sordariomycetes</taxon>
        <taxon>Xylariomycetidae</taxon>
        <taxon>Xylariales</taxon>
        <taxon>Xylariaceae</taxon>
        <taxon>Anthostomella</taxon>
    </lineage>
</organism>
<evidence type="ECO:0000256" key="1">
    <source>
        <dbReference type="SAM" id="SignalP"/>
    </source>
</evidence>
<name>A0AAI8VLR4_9PEZI</name>
<evidence type="ECO:0000313" key="4">
    <source>
        <dbReference type="Proteomes" id="UP001295740"/>
    </source>
</evidence>
<dbReference type="Pfam" id="PF25484">
    <property type="entry name" value="DUF7907"/>
    <property type="match status" value="1"/>
</dbReference>
<comment type="caution">
    <text evidence="3">The sequence shown here is derived from an EMBL/GenBank/DDBJ whole genome shotgun (WGS) entry which is preliminary data.</text>
</comment>
<dbReference type="InterPro" id="IPR057229">
    <property type="entry name" value="DUF7907"/>
</dbReference>
<keyword evidence="4" id="KW-1185">Reference proteome</keyword>
<protein>
    <submittedName>
        <fullName evidence="3">Uu.00g081080.m01.CDS01</fullName>
    </submittedName>
</protein>
<accession>A0AAI8VLR4</accession>
<proteinExistence type="predicted"/>
<dbReference type="AlphaFoldDB" id="A0AAI8VLR4"/>
<dbReference type="EMBL" id="CAUWAG010000010">
    <property type="protein sequence ID" value="CAJ2506922.1"/>
    <property type="molecule type" value="Genomic_DNA"/>
</dbReference>
<feature type="signal peptide" evidence="1">
    <location>
        <begin position="1"/>
        <end position="19"/>
    </location>
</feature>
<feature type="domain" description="DUF7907" evidence="2">
    <location>
        <begin position="27"/>
        <end position="206"/>
    </location>
</feature>
<evidence type="ECO:0000259" key="2">
    <source>
        <dbReference type="Pfam" id="PF25484"/>
    </source>
</evidence>
<dbReference type="Proteomes" id="UP001295740">
    <property type="component" value="Unassembled WGS sequence"/>
</dbReference>
<keyword evidence="1" id="KW-0732">Signal</keyword>
<reference evidence="3" key="1">
    <citation type="submission" date="2023-10" db="EMBL/GenBank/DDBJ databases">
        <authorList>
            <person name="Hackl T."/>
        </authorList>
    </citation>
    <scope>NUCLEOTIDE SEQUENCE</scope>
</reference>
<sequence>MKFQISAVLLGIAASTVAAQETNQTGPFFLHIKGTDNSSIDGYASSCHAGAAIEGLCYGSGSAPAAGSYSNEYYFNYSGYTTVGDADVGTLSWKLPVNINGTVENLPQPMSLQYQANSNVAAPMFGFSSGGFSVGFDDEGKLFGYNYYDDSTFVAGTQPSAGEGKAYYQWYVCYQYLTGYYYQSIGWAQTVPPHNPTCEPVTITQELE</sequence>
<evidence type="ECO:0000313" key="3">
    <source>
        <dbReference type="EMBL" id="CAJ2506922.1"/>
    </source>
</evidence>
<gene>
    <name evidence="3" type="ORF">KHLLAP_LOCUS7390</name>
</gene>